<feature type="domain" description="OmpR/PhoB-type" evidence="5">
    <location>
        <begin position="20"/>
        <end position="93"/>
    </location>
</feature>
<evidence type="ECO:0000256" key="1">
    <source>
        <dbReference type="ARBA" id="ARBA00005820"/>
    </source>
</evidence>
<accession>A0A9Q9IG09</accession>
<name>A0A9Q9IG09_9ACTN</name>
<evidence type="ECO:0000259" key="5">
    <source>
        <dbReference type="SMART" id="SM00862"/>
    </source>
</evidence>
<dbReference type="KEGG" id="daur:Daura_01755"/>
<dbReference type="RefSeq" id="WP_162189872.1">
    <property type="nucleotide sequence ID" value="NZ_CP073767.1"/>
</dbReference>
<dbReference type="SMART" id="SM00862">
    <property type="entry name" value="Trans_reg_C"/>
    <property type="match status" value="1"/>
</dbReference>
<dbReference type="Pfam" id="PF00486">
    <property type="entry name" value="Trans_reg_C"/>
    <property type="match status" value="1"/>
</dbReference>
<dbReference type="GO" id="GO:0006355">
    <property type="term" value="P:regulation of DNA-templated transcription"/>
    <property type="evidence" value="ECO:0007669"/>
    <property type="project" value="InterPro"/>
</dbReference>
<dbReference type="GO" id="GO:0000160">
    <property type="term" value="P:phosphorelay signal transduction system"/>
    <property type="evidence" value="ECO:0007669"/>
    <property type="project" value="InterPro"/>
</dbReference>
<dbReference type="PANTHER" id="PTHR35807">
    <property type="entry name" value="TRANSCRIPTIONAL REGULATOR REDD-RELATED"/>
    <property type="match status" value="1"/>
</dbReference>
<evidence type="ECO:0000313" key="8">
    <source>
        <dbReference type="Proteomes" id="UP001058003"/>
    </source>
</evidence>
<dbReference type="Proteomes" id="UP001058003">
    <property type="component" value="Chromosome"/>
</dbReference>
<dbReference type="EMBL" id="CP073767">
    <property type="protein sequence ID" value="UWZ55036.1"/>
    <property type="molecule type" value="Genomic_DNA"/>
</dbReference>
<dbReference type="InterPro" id="IPR051677">
    <property type="entry name" value="AfsR-DnrI-RedD_regulator"/>
</dbReference>
<keyword evidence="2" id="KW-0805">Transcription regulation</keyword>
<protein>
    <submittedName>
        <fullName evidence="7">Winged helix-turn-helix domain-containing protein</fullName>
    </submittedName>
</protein>
<keyword evidence="8" id="KW-1185">Reference proteome</keyword>
<dbReference type="SMART" id="SM01043">
    <property type="entry name" value="BTAD"/>
    <property type="match status" value="1"/>
</dbReference>
<evidence type="ECO:0000256" key="4">
    <source>
        <dbReference type="ARBA" id="ARBA00023163"/>
    </source>
</evidence>
<dbReference type="InterPro" id="IPR011990">
    <property type="entry name" value="TPR-like_helical_dom_sf"/>
</dbReference>
<dbReference type="PANTHER" id="PTHR35807:SF1">
    <property type="entry name" value="TRANSCRIPTIONAL REGULATOR REDD"/>
    <property type="match status" value="1"/>
</dbReference>
<sequence length="252" mass="27588">MGQETGPYRILGRVCCGGFGRAAELAGVKVRALLVTLLLQANRAVSLDRIGQALWEGEPPRSATANIRSFVHRLRADLHDPAHLVSRAGGYELTVPPDGADHLRFERLAGAGRASLRAGDPAGAADLLGAALRQWHGDHAAAGVPRNGPLRSWLDHLDDERERVVEDLAEAYLELGESRAALRDLRNLLGSAPARSRGWALCMRAYQMTGELHHVADVYQQAEAAYERDLGVPLDSELERLYLRIMAERRTP</sequence>
<dbReference type="InterPro" id="IPR001867">
    <property type="entry name" value="OmpR/PhoB-type_DNA-bd"/>
</dbReference>
<dbReference type="Gene3D" id="1.10.10.10">
    <property type="entry name" value="Winged helix-like DNA-binding domain superfamily/Winged helix DNA-binding domain"/>
    <property type="match status" value="1"/>
</dbReference>
<evidence type="ECO:0000256" key="2">
    <source>
        <dbReference type="ARBA" id="ARBA00023015"/>
    </source>
</evidence>
<keyword evidence="4" id="KW-0804">Transcription</keyword>
<evidence type="ECO:0000256" key="3">
    <source>
        <dbReference type="ARBA" id="ARBA00023125"/>
    </source>
</evidence>
<dbReference type="Pfam" id="PF03704">
    <property type="entry name" value="BTAD"/>
    <property type="match status" value="1"/>
</dbReference>
<keyword evidence="3" id="KW-0238">DNA-binding</keyword>
<evidence type="ECO:0000259" key="6">
    <source>
        <dbReference type="SMART" id="SM01043"/>
    </source>
</evidence>
<evidence type="ECO:0000313" key="7">
    <source>
        <dbReference type="EMBL" id="UWZ55036.1"/>
    </source>
</evidence>
<gene>
    <name evidence="7" type="ORF">Daura_01755</name>
</gene>
<comment type="similarity">
    <text evidence="1">Belongs to the AfsR/DnrI/RedD regulatory family.</text>
</comment>
<dbReference type="AlphaFoldDB" id="A0A9Q9IG09"/>
<dbReference type="Gene3D" id="1.25.40.10">
    <property type="entry name" value="Tetratricopeptide repeat domain"/>
    <property type="match status" value="1"/>
</dbReference>
<proteinExistence type="inferred from homology"/>
<dbReference type="GO" id="GO:0003677">
    <property type="term" value="F:DNA binding"/>
    <property type="evidence" value="ECO:0007669"/>
    <property type="project" value="UniProtKB-KW"/>
</dbReference>
<feature type="domain" description="Bacterial transcriptional activator" evidence="6">
    <location>
        <begin position="100"/>
        <end position="246"/>
    </location>
</feature>
<organism evidence="7 8">
    <name type="scientific">Dactylosporangium aurantiacum</name>
    <dbReference type="NCBI Taxonomy" id="35754"/>
    <lineage>
        <taxon>Bacteria</taxon>
        <taxon>Bacillati</taxon>
        <taxon>Actinomycetota</taxon>
        <taxon>Actinomycetes</taxon>
        <taxon>Micromonosporales</taxon>
        <taxon>Micromonosporaceae</taxon>
        <taxon>Dactylosporangium</taxon>
    </lineage>
</organism>
<dbReference type="SUPFAM" id="SSF48452">
    <property type="entry name" value="TPR-like"/>
    <property type="match status" value="1"/>
</dbReference>
<dbReference type="InterPro" id="IPR005158">
    <property type="entry name" value="BTAD"/>
</dbReference>
<dbReference type="SUPFAM" id="SSF46894">
    <property type="entry name" value="C-terminal effector domain of the bipartite response regulators"/>
    <property type="match status" value="1"/>
</dbReference>
<dbReference type="InterPro" id="IPR036388">
    <property type="entry name" value="WH-like_DNA-bd_sf"/>
</dbReference>
<reference evidence="7" key="1">
    <citation type="submission" date="2021-04" db="EMBL/GenBank/DDBJ databases">
        <title>Dactylosporangium aurantiacum NRRL B-8018 full assembly.</title>
        <authorList>
            <person name="Hartkoorn R.C."/>
            <person name="Beaudoing E."/>
            <person name="Hot D."/>
        </authorList>
    </citation>
    <scope>NUCLEOTIDE SEQUENCE</scope>
    <source>
        <strain evidence="7">NRRL B-8018</strain>
    </source>
</reference>
<dbReference type="InterPro" id="IPR016032">
    <property type="entry name" value="Sig_transdc_resp-reg_C-effctor"/>
</dbReference>